<dbReference type="PROSITE" id="PS51125">
    <property type="entry name" value="NHL"/>
    <property type="match status" value="3"/>
</dbReference>
<keyword evidence="4" id="KW-0732">Signal</keyword>
<evidence type="ECO:0000256" key="7">
    <source>
        <dbReference type="ARBA" id="ARBA00023180"/>
    </source>
</evidence>
<comment type="cofactor">
    <cofactor evidence="1">
        <name>Zn(2+)</name>
        <dbReference type="ChEBI" id="CHEBI:29105"/>
    </cofactor>
</comment>
<keyword evidence="8" id="KW-0456">Lyase</keyword>
<dbReference type="PRINTS" id="PR00790">
    <property type="entry name" value="PAMONOXGNASE"/>
</dbReference>
<dbReference type="GO" id="GO:0006518">
    <property type="term" value="P:peptide metabolic process"/>
    <property type="evidence" value="ECO:0007669"/>
    <property type="project" value="InterPro"/>
</dbReference>
<dbReference type="AlphaFoldDB" id="A0A381NL96"/>
<organism evidence="9">
    <name type="scientific">marine metagenome</name>
    <dbReference type="NCBI Taxonomy" id="408172"/>
    <lineage>
        <taxon>unclassified sequences</taxon>
        <taxon>metagenomes</taxon>
        <taxon>ecological metagenomes</taxon>
    </lineage>
</organism>
<keyword evidence="5" id="KW-0677">Repeat</keyword>
<dbReference type="CDD" id="cd14958">
    <property type="entry name" value="NHL_PAL_like"/>
    <property type="match status" value="1"/>
</dbReference>
<dbReference type="GO" id="GO:0046872">
    <property type="term" value="F:metal ion binding"/>
    <property type="evidence" value="ECO:0007669"/>
    <property type="project" value="UniProtKB-KW"/>
</dbReference>
<dbReference type="Gene3D" id="2.120.10.30">
    <property type="entry name" value="TolB, C-terminal domain"/>
    <property type="match status" value="1"/>
</dbReference>
<dbReference type="PANTHER" id="PTHR10680">
    <property type="entry name" value="PEPTIDYL-GLYCINE ALPHA-AMIDATING MONOOXYGENASE"/>
    <property type="match status" value="1"/>
</dbReference>
<evidence type="ECO:0000256" key="4">
    <source>
        <dbReference type="ARBA" id="ARBA00022729"/>
    </source>
</evidence>
<evidence type="ECO:0000313" key="9">
    <source>
        <dbReference type="EMBL" id="SUZ54588.1"/>
    </source>
</evidence>
<dbReference type="Pfam" id="PF01436">
    <property type="entry name" value="NHL"/>
    <property type="match status" value="2"/>
</dbReference>
<dbReference type="GO" id="GO:0004598">
    <property type="term" value="F:peptidylamidoglycolate lyase activity"/>
    <property type="evidence" value="ECO:0007669"/>
    <property type="project" value="UniProtKB-EC"/>
</dbReference>
<accession>A0A381NL96</accession>
<dbReference type="InterPro" id="IPR000720">
    <property type="entry name" value="PHM/PAL"/>
</dbReference>
<dbReference type="PANTHER" id="PTHR10680:SF38">
    <property type="entry name" value="BLL1368 PROTEIN"/>
    <property type="match status" value="1"/>
</dbReference>
<proteinExistence type="predicted"/>
<dbReference type="SUPFAM" id="SSF101898">
    <property type="entry name" value="NHL repeat"/>
    <property type="match status" value="1"/>
</dbReference>
<keyword evidence="3" id="KW-0479">Metal-binding</keyword>
<evidence type="ECO:0000256" key="2">
    <source>
        <dbReference type="ARBA" id="ARBA00012343"/>
    </source>
</evidence>
<keyword evidence="7" id="KW-0325">Glycoprotein</keyword>
<evidence type="ECO:0000256" key="1">
    <source>
        <dbReference type="ARBA" id="ARBA00001947"/>
    </source>
</evidence>
<evidence type="ECO:0000256" key="6">
    <source>
        <dbReference type="ARBA" id="ARBA00023157"/>
    </source>
</evidence>
<dbReference type="EMBL" id="UINC01000397">
    <property type="protein sequence ID" value="SUZ54588.1"/>
    <property type="molecule type" value="Genomic_DNA"/>
</dbReference>
<gene>
    <name evidence="9" type="ORF">METZ01_LOCUS7442</name>
</gene>
<name>A0A381NL96_9ZZZZ</name>
<dbReference type="InterPro" id="IPR001258">
    <property type="entry name" value="NHL_repeat"/>
</dbReference>
<evidence type="ECO:0000256" key="8">
    <source>
        <dbReference type="ARBA" id="ARBA00023239"/>
    </source>
</evidence>
<evidence type="ECO:0000256" key="3">
    <source>
        <dbReference type="ARBA" id="ARBA00022723"/>
    </source>
</evidence>
<dbReference type="GO" id="GO:0016020">
    <property type="term" value="C:membrane"/>
    <property type="evidence" value="ECO:0007669"/>
    <property type="project" value="InterPro"/>
</dbReference>
<reference evidence="9" key="1">
    <citation type="submission" date="2018-05" db="EMBL/GenBank/DDBJ databases">
        <authorList>
            <person name="Lanie J.A."/>
            <person name="Ng W.-L."/>
            <person name="Kazmierczak K.M."/>
            <person name="Andrzejewski T.M."/>
            <person name="Davidsen T.M."/>
            <person name="Wayne K.J."/>
            <person name="Tettelin H."/>
            <person name="Glass J.I."/>
            <person name="Rusch D."/>
            <person name="Podicherti R."/>
            <person name="Tsui H.-C.T."/>
            <person name="Winkler M.E."/>
        </authorList>
    </citation>
    <scope>NUCLEOTIDE SEQUENCE</scope>
</reference>
<dbReference type="InterPro" id="IPR011042">
    <property type="entry name" value="6-blade_b-propeller_TolB-like"/>
</dbReference>
<sequence length="348" mass="38565">MRRTISLIATILLIVGNALTAQQNTFSLVPDWAKLPDGWVFGHPQGFPLPAERARIRAEAERVRADLIARGETPPPRRQNLQPGVSGVAVDLNDNVYAFHRGAHPILVFDSSGQFLRSGGDGITGTVPHFIEVDHDGYVWVVDEAAHRVLKFNHELTEVLLQIGITDEPAYDETHLDLPADVDIASTGEILIADGYGNNRIAKFAADGTFIKQWGGGPQDESTADGEFHLPHAVEIDQNDKVYVLDRENRRIQMFDMEGNFLGKWTHLGYVWGLVISRDGQYAYVAEHDNEEVMQVSTATGEILARWGQQGHGSNEFDWAHGIAVDSTGAVYVADTYGQRLQKFVLEQ</sequence>
<protein>
    <recommendedName>
        <fullName evidence="2">peptidylamidoglycolate lyase</fullName>
        <ecNumber evidence="2">4.3.2.5</ecNumber>
    </recommendedName>
</protein>
<dbReference type="EC" id="4.3.2.5" evidence="2"/>
<keyword evidence="6" id="KW-1015">Disulfide bond</keyword>
<evidence type="ECO:0000256" key="5">
    <source>
        <dbReference type="ARBA" id="ARBA00022737"/>
    </source>
</evidence>